<feature type="domain" description="DUF6879" evidence="1">
    <location>
        <begin position="5"/>
        <end position="167"/>
    </location>
</feature>
<evidence type="ECO:0000259" key="1">
    <source>
        <dbReference type="Pfam" id="PF21806"/>
    </source>
</evidence>
<dbReference type="InterPro" id="IPR049244">
    <property type="entry name" value="DUF6879"/>
</dbReference>
<dbReference type="KEGG" id="slf:JEQ17_22730"/>
<reference evidence="2 3" key="1">
    <citation type="submission" date="2020-12" db="EMBL/GenBank/DDBJ databases">
        <title>A novel species.</title>
        <authorList>
            <person name="Li K."/>
        </authorList>
    </citation>
    <scope>NUCLEOTIDE SEQUENCE [LARGE SCALE GENOMIC DNA]</scope>
    <source>
        <strain evidence="2 3">ZYC-3</strain>
    </source>
</reference>
<keyword evidence="3" id="KW-1185">Reference proteome</keyword>
<proteinExistence type="predicted"/>
<sequence length="174" mass="20024">MPFKEISHVFQDFEHTAWRLETRRGYATDRNGPNWPRWKAGEDFTHDPPDAWRTNVETQTAAGKRFERVRLVDDPLTEGQRFLLARAPSNVAAGDEVRYLLRTDAVRLGLPDFDFWLIDSRTLLRFVFDEDDTTLGVTVTQEPAEVLAACQARDAAWHYAIRTAEFAARVRSTV</sequence>
<evidence type="ECO:0000313" key="3">
    <source>
        <dbReference type="Proteomes" id="UP000595636"/>
    </source>
</evidence>
<dbReference type="EMBL" id="CP066831">
    <property type="protein sequence ID" value="QQM46853.1"/>
    <property type="molecule type" value="Genomic_DNA"/>
</dbReference>
<protein>
    <recommendedName>
        <fullName evidence="1">DUF6879 domain-containing protein</fullName>
    </recommendedName>
</protein>
<dbReference type="Proteomes" id="UP000595636">
    <property type="component" value="Chromosome"/>
</dbReference>
<organism evidence="2 3">
    <name type="scientific">Streptomyces liliifuscus</name>
    <dbReference type="NCBI Taxonomy" id="2797636"/>
    <lineage>
        <taxon>Bacteria</taxon>
        <taxon>Bacillati</taxon>
        <taxon>Actinomycetota</taxon>
        <taxon>Actinomycetes</taxon>
        <taxon>Kitasatosporales</taxon>
        <taxon>Streptomycetaceae</taxon>
        <taxon>Streptomyces</taxon>
    </lineage>
</organism>
<gene>
    <name evidence="2" type="ORF">JEQ17_22730</name>
</gene>
<dbReference type="Pfam" id="PF21806">
    <property type="entry name" value="DUF6879"/>
    <property type="match status" value="1"/>
</dbReference>
<accession>A0A7T7L5J7</accession>
<evidence type="ECO:0000313" key="2">
    <source>
        <dbReference type="EMBL" id="QQM46853.1"/>
    </source>
</evidence>
<name>A0A7T7L5J7_9ACTN</name>
<dbReference type="AlphaFoldDB" id="A0A7T7L5J7"/>